<feature type="chain" id="PRO_5021439493" description="beta-N-acetylhexosaminidase" evidence="7">
    <location>
        <begin position="33"/>
        <end position="621"/>
    </location>
</feature>
<keyword evidence="5" id="KW-0326">Glycosidase</keyword>
<evidence type="ECO:0000259" key="8">
    <source>
        <dbReference type="Pfam" id="PF00933"/>
    </source>
</evidence>
<evidence type="ECO:0000256" key="3">
    <source>
        <dbReference type="ARBA" id="ARBA00012663"/>
    </source>
</evidence>
<evidence type="ECO:0000256" key="2">
    <source>
        <dbReference type="ARBA" id="ARBA00005336"/>
    </source>
</evidence>
<comment type="caution">
    <text evidence="10">The sequence shown here is derived from an EMBL/GenBank/DDBJ whole genome shotgun (WGS) entry which is preliminary data.</text>
</comment>
<feature type="domain" description="Glycoside hydrolase family 3 C-terminal" evidence="9">
    <location>
        <begin position="448"/>
        <end position="621"/>
    </location>
</feature>
<dbReference type="OrthoDB" id="9805821at2"/>
<dbReference type="SUPFAM" id="SSF52279">
    <property type="entry name" value="Beta-D-glucan exohydrolase, C-terminal domain"/>
    <property type="match status" value="1"/>
</dbReference>
<dbReference type="Pfam" id="PF01915">
    <property type="entry name" value="Glyco_hydro_3_C"/>
    <property type="match status" value="1"/>
</dbReference>
<feature type="domain" description="Glycoside hydrolase family 3 N-terminal" evidence="8">
    <location>
        <begin position="70"/>
        <end position="408"/>
    </location>
</feature>
<dbReference type="GO" id="GO:0005975">
    <property type="term" value="P:carbohydrate metabolic process"/>
    <property type="evidence" value="ECO:0007669"/>
    <property type="project" value="InterPro"/>
</dbReference>
<keyword evidence="11" id="KW-1185">Reference proteome</keyword>
<dbReference type="AlphaFoldDB" id="A0A4Y3QW59"/>
<evidence type="ECO:0000256" key="5">
    <source>
        <dbReference type="ARBA" id="ARBA00023295"/>
    </source>
</evidence>
<evidence type="ECO:0000256" key="6">
    <source>
        <dbReference type="SAM" id="MobiDB-lite"/>
    </source>
</evidence>
<dbReference type="EC" id="3.2.1.52" evidence="3"/>
<feature type="region of interest" description="Disordered" evidence="6">
    <location>
        <begin position="599"/>
        <end position="621"/>
    </location>
</feature>
<keyword evidence="7" id="KW-0732">Signal</keyword>
<dbReference type="GO" id="GO:0004563">
    <property type="term" value="F:beta-N-acetylhexosaminidase activity"/>
    <property type="evidence" value="ECO:0007669"/>
    <property type="project" value="UniProtKB-EC"/>
</dbReference>
<dbReference type="FunFam" id="3.20.20.300:FF:000014">
    <property type="entry name" value="Beta-hexosaminidase, lipoprotein"/>
    <property type="match status" value="1"/>
</dbReference>
<dbReference type="EMBL" id="BJMM01000007">
    <property type="protein sequence ID" value="GEB49481.1"/>
    <property type="molecule type" value="Genomic_DNA"/>
</dbReference>
<organism evidence="10 11">
    <name type="scientific">Streptomyces cacaoi</name>
    <dbReference type="NCBI Taxonomy" id="1898"/>
    <lineage>
        <taxon>Bacteria</taxon>
        <taxon>Bacillati</taxon>
        <taxon>Actinomycetota</taxon>
        <taxon>Actinomycetes</taxon>
        <taxon>Kitasatosporales</taxon>
        <taxon>Streptomycetaceae</taxon>
        <taxon>Streptomyces</taxon>
    </lineage>
</organism>
<name>A0A4Y3QW59_STRCI</name>
<dbReference type="Gene3D" id="3.40.50.1700">
    <property type="entry name" value="Glycoside hydrolase family 3 C-terminal domain"/>
    <property type="match status" value="1"/>
</dbReference>
<feature type="compositionally biased region" description="Basic and acidic residues" evidence="6">
    <location>
        <begin position="603"/>
        <end position="612"/>
    </location>
</feature>
<dbReference type="PANTHER" id="PTHR30480">
    <property type="entry name" value="BETA-HEXOSAMINIDASE-RELATED"/>
    <property type="match status" value="1"/>
</dbReference>
<accession>A0A4Y3QW59</accession>
<dbReference type="InterPro" id="IPR050226">
    <property type="entry name" value="NagZ_Beta-hexosaminidase"/>
</dbReference>
<dbReference type="InterPro" id="IPR036962">
    <property type="entry name" value="Glyco_hydro_3_N_sf"/>
</dbReference>
<evidence type="ECO:0000259" key="9">
    <source>
        <dbReference type="Pfam" id="PF01915"/>
    </source>
</evidence>
<comment type="similarity">
    <text evidence="2">Belongs to the glycosyl hydrolase 3 family.</text>
</comment>
<dbReference type="Pfam" id="PF00933">
    <property type="entry name" value="Glyco_hydro_3"/>
    <property type="match status" value="1"/>
</dbReference>
<proteinExistence type="inferred from homology"/>
<sequence length="621" mass="64931">MQQSPRQPSRRHVIAAVAGAAAAIGVPATASAASGPAAAPSSPYGPAAAAGAPPGPALRARAVALARRMTLEQKIGQLFVVEVYGQSADTEHAKNRELYGVGTPAEVIAKYRPGGVIYFDARRGPDNVQQPRQVAHLSNGLQRTALSGGARVPLLVSIDQEGGSVVLRMREPATQLPGNMALAAGRSLRDATGSAEIIGTELAAMGINQNYAPDSDVNINPANPVIGVRSFGSDTDLCADFVPATVRGYHNSGIASAAKHFPGHGDTDVDSHTGLPQIGHSREELERIDLPPFRAAIRQGVDTIMTAHIVVPALDASEVPATMSHDIVTGLLREKLGFEGVIATDALDMQGASDSFPPDVAPVRALSAGCDQLVLAPELDTAFAAVLKAVRGGRISQRRLDASVVRILEHKLRRGLFPLPYVDENEAARVVGSRTHTARARSITERTITLLRNEGGALPWSSRTRKVLVTGWGAEPLAELARTLGEEPGRTTTVLETGTAPGAGKIADAVEAAGRHDAVVVLSNAAADTSGKGAAQAELIKALHATDTPLVVAAVRNPYDVNLFPDVPATLATYSYTALSMQALARTLAGRLDPAGRLPVTVPERDNPDRALHPFGHGLSY</sequence>
<dbReference type="InterPro" id="IPR001764">
    <property type="entry name" value="Glyco_hydro_3_N"/>
</dbReference>
<dbReference type="InterPro" id="IPR017853">
    <property type="entry name" value="GH"/>
</dbReference>
<evidence type="ECO:0000313" key="10">
    <source>
        <dbReference type="EMBL" id="GEB49481.1"/>
    </source>
</evidence>
<dbReference type="InterPro" id="IPR002772">
    <property type="entry name" value="Glyco_hydro_3_C"/>
</dbReference>
<evidence type="ECO:0000256" key="1">
    <source>
        <dbReference type="ARBA" id="ARBA00001231"/>
    </source>
</evidence>
<dbReference type="RefSeq" id="WP_086815696.1">
    <property type="nucleotide sequence ID" value="NZ_BJMM01000007.1"/>
</dbReference>
<dbReference type="GO" id="GO:0009254">
    <property type="term" value="P:peptidoglycan turnover"/>
    <property type="evidence" value="ECO:0007669"/>
    <property type="project" value="TreeGrafter"/>
</dbReference>
<evidence type="ECO:0000313" key="11">
    <source>
        <dbReference type="Proteomes" id="UP000319210"/>
    </source>
</evidence>
<dbReference type="InterPro" id="IPR036881">
    <property type="entry name" value="Glyco_hydro_3_C_sf"/>
</dbReference>
<keyword evidence="4" id="KW-0378">Hydrolase</keyword>
<feature type="signal peptide" evidence="7">
    <location>
        <begin position="1"/>
        <end position="32"/>
    </location>
</feature>
<evidence type="ECO:0000256" key="7">
    <source>
        <dbReference type="SAM" id="SignalP"/>
    </source>
</evidence>
<dbReference type="PROSITE" id="PS51318">
    <property type="entry name" value="TAT"/>
    <property type="match status" value="1"/>
</dbReference>
<feature type="region of interest" description="Disordered" evidence="6">
    <location>
        <begin position="32"/>
        <end position="53"/>
    </location>
</feature>
<gene>
    <name evidence="10" type="ORF">SCA03_20320</name>
</gene>
<reference evidence="10 11" key="1">
    <citation type="submission" date="2019-06" db="EMBL/GenBank/DDBJ databases">
        <title>Whole genome shotgun sequence of Streptomyces cacaoi subsp. cacaoi NBRC 12748.</title>
        <authorList>
            <person name="Hosoyama A."/>
            <person name="Uohara A."/>
            <person name="Ohji S."/>
            <person name="Ichikawa N."/>
        </authorList>
    </citation>
    <scope>NUCLEOTIDE SEQUENCE [LARGE SCALE GENOMIC DNA]</scope>
    <source>
        <strain evidence="10 11">NBRC 12748</strain>
    </source>
</reference>
<evidence type="ECO:0000256" key="4">
    <source>
        <dbReference type="ARBA" id="ARBA00022801"/>
    </source>
</evidence>
<comment type="catalytic activity">
    <reaction evidence="1">
        <text>Hydrolysis of terminal non-reducing N-acetyl-D-hexosamine residues in N-acetyl-beta-D-hexosaminides.</text>
        <dbReference type="EC" id="3.2.1.52"/>
    </reaction>
</comment>
<dbReference type="SUPFAM" id="SSF51445">
    <property type="entry name" value="(Trans)glycosidases"/>
    <property type="match status" value="1"/>
</dbReference>
<dbReference type="InterPro" id="IPR006311">
    <property type="entry name" value="TAT_signal"/>
</dbReference>
<protein>
    <recommendedName>
        <fullName evidence="3">beta-N-acetylhexosaminidase</fullName>
        <ecNumber evidence="3">3.2.1.52</ecNumber>
    </recommendedName>
</protein>
<dbReference type="Gene3D" id="3.20.20.300">
    <property type="entry name" value="Glycoside hydrolase, family 3, N-terminal domain"/>
    <property type="match status" value="1"/>
</dbReference>
<dbReference type="PANTHER" id="PTHR30480:SF13">
    <property type="entry name" value="BETA-HEXOSAMINIDASE"/>
    <property type="match status" value="1"/>
</dbReference>
<dbReference type="Proteomes" id="UP000319210">
    <property type="component" value="Unassembled WGS sequence"/>
</dbReference>